<reference evidence="2 3" key="1">
    <citation type="submission" date="2018-12" db="EMBL/GenBank/DDBJ databases">
        <authorList>
            <consortium name="Pathogen Informatics"/>
        </authorList>
    </citation>
    <scope>NUCLEOTIDE SEQUENCE [LARGE SCALE GENOMIC DNA]</scope>
    <source>
        <strain evidence="2 3">NCTC10437</strain>
    </source>
</reference>
<evidence type="ECO:0000256" key="1">
    <source>
        <dbReference type="SAM" id="MobiDB-lite"/>
    </source>
</evidence>
<gene>
    <name evidence="2" type="ORF">NCTC10437_03188</name>
</gene>
<dbReference type="InterPro" id="IPR009351">
    <property type="entry name" value="AlkZ-like"/>
</dbReference>
<name>A0A3S4VPE3_MYCAU</name>
<evidence type="ECO:0000313" key="2">
    <source>
        <dbReference type="EMBL" id="VEG55801.1"/>
    </source>
</evidence>
<dbReference type="OrthoDB" id="9148135at2"/>
<proteinExistence type="predicted"/>
<evidence type="ECO:0000313" key="3">
    <source>
        <dbReference type="Proteomes" id="UP000279306"/>
    </source>
</evidence>
<organism evidence="2 3">
    <name type="scientific">Mycolicibacterium aurum</name>
    <name type="common">Mycobacterium aurum</name>
    <dbReference type="NCBI Taxonomy" id="1791"/>
    <lineage>
        <taxon>Bacteria</taxon>
        <taxon>Bacillati</taxon>
        <taxon>Actinomycetota</taxon>
        <taxon>Actinomycetes</taxon>
        <taxon>Mycobacteriales</taxon>
        <taxon>Mycobacteriaceae</taxon>
        <taxon>Mycolicibacterium</taxon>
    </lineage>
</organism>
<feature type="compositionally biased region" description="Basic and acidic residues" evidence="1">
    <location>
        <begin position="1"/>
        <end position="10"/>
    </location>
</feature>
<dbReference type="PANTHER" id="PTHR38479:SF2">
    <property type="entry name" value="WINGED HELIX DNA-BINDING DOMAIN-CONTAINING PROTEIN"/>
    <property type="match status" value="1"/>
</dbReference>
<dbReference type="Proteomes" id="UP000279306">
    <property type="component" value="Chromosome"/>
</dbReference>
<dbReference type="RefSeq" id="WP_048631303.1">
    <property type="nucleotide sequence ID" value="NZ_CVQQ01000002.1"/>
</dbReference>
<dbReference type="AlphaFoldDB" id="A0A3S4VPE3"/>
<accession>A0A3S4VPE3</accession>
<sequence>MRSFTHEQRRARLARRHRLAPDSDRSGSVEAVTAQLVGLHATDPATPYLSLWARMPGITVDDLDTALYRSHSLVKHLAMRRTLWVVQAHDLPAIQAAASDRVAGNESRRLASDVVGAGVASDGEQWLETACAAVLRHLRRVGPSTARQLREALPQLTGTYDPAPGKPYGGQGHLAPRVLTVLSARGDIVRGPNDGRWTTSRPLWAATEQWLAPADPVNSGLARAELVRRWLHAFGPATETDIKWWFGNTLGWASQALADIDAVEVDMHGTSGFVLPGDDAPEPPAEPWCALLPGLDVTTMGWFGRDWYLGPHRSQVFDRNGNAGPTVWVNGRVVGAWQQDSAGRVTLSLLEDVGRRTGKQLSERAEELTAWLGGVRVNPRFPSPLCKAQNASLPAQQS</sequence>
<protein>
    <submittedName>
        <fullName evidence="2">Protein of uncharacterized function (DUF1006)</fullName>
    </submittedName>
</protein>
<dbReference type="Pfam" id="PF06224">
    <property type="entry name" value="AlkZ-like"/>
    <property type="match status" value="1"/>
</dbReference>
<keyword evidence="3" id="KW-1185">Reference proteome</keyword>
<dbReference type="EMBL" id="LR134356">
    <property type="protein sequence ID" value="VEG55801.1"/>
    <property type="molecule type" value="Genomic_DNA"/>
</dbReference>
<dbReference type="STRING" id="1791.GCA_001049355_01325"/>
<dbReference type="PANTHER" id="PTHR38479">
    <property type="entry name" value="LMO0824 PROTEIN"/>
    <property type="match status" value="1"/>
</dbReference>
<feature type="region of interest" description="Disordered" evidence="1">
    <location>
        <begin position="1"/>
        <end position="26"/>
    </location>
</feature>
<dbReference type="KEGG" id="mauu:NCTC10437_03188"/>